<feature type="region of interest" description="Disordered" evidence="1">
    <location>
        <begin position="231"/>
        <end position="318"/>
    </location>
</feature>
<organism evidence="2 3">
    <name type="scientific">Trypanosoma conorhini</name>
    <dbReference type="NCBI Taxonomy" id="83891"/>
    <lineage>
        <taxon>Eukaryota</taxon>
        <taxon>Discoba</taxon>
        <taxon>Euglenozoa</taxon>
        <taxon>Kinetoplastea</taxon>
        <taxon>Metakinetoplastina</taxon>
        <taxon>Trypanosomatida</taxon>
        <taxon>Trypanosomatidae</taxon>
        <taxon>Trypanosoma</taxon>
    </lineage>
</organism>
<name>A0A3R7MIC0_9TRYP</name>
<dbReference type="AlphaFoldDB" id="A0A3R7MIC0"/>
<keyword evidence="3" id="KW-1185">Reference proteome</keyword>
<feature type="region of interest" description="Disordered" evidence="1">
    <location>
        <begin position="604"/>
        <end position="739"/>
    </location>
</feature>
<feature type="compositionally biased region" description="Basic and acidic residues" evidence="1">
    <location>
        <begin position="716"/>
        <end position="739"/>
    </location>
</feature>
<feature type="compositionally biased region" description="Basic and acidic residues" evidence="1">
    <location>
        <begin position="274"/>
        <end position="286"/>
    </location>
</feature>
<feature type="compositionally biased region" description="Low complexity" evidence="1">
    <location>
        <begin position="160"/>
        <end position="172"/>
    </location>
</feature>
<feature type="compositionally biased region" description="Low complexity" evidence="1">
    <location>
        <begin position="657"/>
        <end position="667"/>
    </location>
</feature>
<protein>
    <submittedName>
        <fullName evidence="2">Uncharacterized protein</fullName>
    </submittedName>
</protein>
<feature type="region of interest" description="Disordered" evidence="1">
    <location>
        <begin position="156"/>
        <end position="212"/>
    </location>
</feature>
<feature type="compositionally biased region" description="Polar residues" evidence="1">
    <location>
        <begin position="194"/>
        <end position="207"/>
    </location>
</feature>
<reference evidence="2 3" key="1">
    <citation type="journal article" date="2018" name="BMC Genomics">
        <title>Genomic comparison of Trypanosoma conorhini and Trypanosoma rangeli to Trypanosoma cruzi strains of high and low virulence.</title>
        <authorList>
            <person name="Bradwell K.R."/>
            <person name="Koparde V.N."/>
            <person name="Matveyev A.V."/>
            <person name="Serrano M.G."/>
            <person name="Alves J.M."/>
            <person name="Parikh H."/>
            <person name="Huang B."/>
            <person name="Lee V."/>
            <person name="Espinosa-Alvarez O."/>
            <person name="Ortiz P.A."/>
            <person name="Costa-Martins A.G."/>
            <person name="Teixeira M.M."/>
            <person name="Buck G.A."/>
        </authorList>
    </citation>
    <scope>NUCLEOTIDE SEQUENCE [LARGE SCALE GENOMIC DNA]</scope>
    <source>
        <strain evidence="2 3">025E</strain>
    </source>
</reference>
<feature type="compositionally biased region" description="Polar residues" evidence="1">
    <location>
        <begin position="368"/>
        <end position="389"/>
    </location>
</feature>
<feature type="region of interest" description="Disordered" evidence="1">
    <location>
        <begin position="444"/>
        <end position="469"/>
    </location>
</feature>
<dbReference type="EMBL" id="MKKU01000743">
    <property type="protein sequence ID" value="RNF03012.1"/>
    <property type="molecule type" value="Genomic_DNA"/>
</dbReference>
<feature type="region of interest" description="Disordered" evidence="1">
    <location>
        <begin position="363"/>
        <end position="419"/>
    </location>
</feature>
<evidence type="ECO:0000256" key="1">
    <source>
        <dbReference type="SAM" id="MobiDB-lite"/>
    </source>
</evidence>
<proteinExistence type="predicted"/>
<dbReference type="GeneID" id="40321899"/>
<comment type="caution">
    <text evidence="2">The sequence shown here is derived from an EMBL/GenBank/DDBJ whole genome shotgun (WGS) entry which is preliminary data.</text>
</comment>
<dbReference type="RefSeq" id="XP_029224766.1">
    <property type="nucleotide sequence ID" value="XM_029375142.1"/>
</dbReference>
<sequence>MRSESHGWDPGAAMGVQSGDWCRSFPPFFRPLCDAASATSTRTPTVTSSLMPSTVCSSCSSDASTTSATAAAACGRGGGGIDFAGKSAGALFQEKIRLLKNSMQRQRAARAQQQQRRAWDACEPLETTHAAAWASDTLPNGDGVVAPGFQAGRKARRDAAAQAQPAPSLFAPPNFPAETQRTVVSEGDGEAAMQKTTPPRGNGQTNLGEGEAGAMDLSASPVVVVVLDDSSHPVERRDGAASASPVDGHSTPVAAAAAHGGAAGGHDVAGENGAVRHDTGAEEPRQNRRILHGGRAAVQASEVSRPPTPHAAKQHRRHTLVSPLVSAGLAAGQKLLASHAVGGPVGRARRQWAASKEAAAIHTLRAPSESSTGRLSSQRCTREASLQSSLPPPSDTETERMLGKSDDDEPAPRRPTRRSATLAEAELERLTAGAGGSHVLVLGARSVSSGNSNKPPKRGDRGRSGTRGAVAEEAAALTGSRANGGTSDFTQLRCSSPCLLRTWVREDTGPVTCTAAPARSVRSAGEGSQRRTTGESSPAARQRRCLLRQIRLVDAELHRMEQLPWSKSLRAAPASANALQNEKSKLLALRKRYKWELERVAERGDARPAGLPPPPPAKSSAPPASCRRLPRDASPALPRHGPSVYEAVLQQQERQRQQPAKKPPQGGRVAGKQTTLRLAERGSSAGRGNTTTWDSGFAANVGGPVRSRPHASCVSAREHPSLSRGPYRQEERREPLGGE</sequence>
<evidence type="ECO:0000313" key="3">
    <source>
        <dbReference type="Proteomes" id="UP000284403"/>
    </source>
</evidence>
<evidence type="ECO:0000313" key="2">
    <source>
        <dbReference type="EMBL" id="RNF03012.1"/>
    </source>
</evidence>
<dbReference type="OrthoDB" id="247710at2759"/>
<dbReference type="Proteomes" id="UP000284403">
    <property type="component" value="Unassembled WGS sequence"/>
</dbReference>
<gene>
    <name evidence="2" type="ORF">Tco025E_08288</name>
</gene>
<accession>A0A3R7MIC0</accession>
<feature type="region of interest" description="Disordered" evidence="1">
    <location>
        <begin position="515"/>
        <end position="542"/>
    </location>
</feature>